<gene>
    <name evidence="3" type="ORF">A2557_10280</name>
</gene>
<sequence length="77" mass="9067">MWENLLLFFNSKGFRLFLRVLASVASAIVVVSGFLFWQNQRSRQQQATRPLEAPPKGEEEPEDQEQPNPKVRFLHRR</sequence>
<name>A0A1F6GMA3_9PROT</name>
<keyword evidence="2" id="KW-0472">Membrane</keyword>
<comment type="caution">
    <text evidence="3">The sequence shown here is derived from an EMBL/GenBank/DDBJ whole genome shotgun (WGS) entry which is preliminary data.</text>
</comment>
<dbReference type="EMBL" id="MFNF01000060">
    <property type="protein sequence ID" value="OGG99245.1"/>
    <property type="molecule type" value="Genomic_DNA"/>
</dbReference>
<keyword evidence="2" id="KW-1133">Transmembrane helix</keyword>
<keyword evidence="2" id="KW-0812">Transmembrane</keyword>
<accession>A0A1F6GMA3</accession>
<evidence type="ECO:0000256" key="2">
    <source>
        <dbReference type="SAM" id="Phobius"/>
    </source>
</evidence>
<dbReference type="AlphaFoldDB" id="A0A1F6GMA3"/>
<feature type="region of interest" description="Disordered" evidence="1">
    <location>
        <begin position="41"/>
        <end position="77"/>
    </location>
</feature>
<reference evidence="3 4" key="1">
    <citation type="journal article" date="2016" name="Nat. Commun.">
        <title>Thousands of microbial genomes shed light on interconnected biogeochemical processes in an aquifer system.</title>
        <authorList>
            <person name="Anantharaman K."/>
            <person name="Brown C.T."/>
            <person name="Hug L.A."/>
            <person name="Sharon I."/>
            <person name="Castelle C.J."/>
            <person name="Probst A.J."/>
            <person name="Thomas B.C."/>
            <person name="Singh A."/>
            <person name="Wilkins M.J."/>
            <person name="Karaoz U."/>
            <person name="Brodie E.L."/>
            <person name="Williams K.H."/>
            <person name="Hubbard S.S."/>
            <person name="Banfield J.F."/>
        </authorList>
    </citation>
    <scope>NUCLEOTIDE SEQUENCE [LARGE SCALE GENOMIC DNA]</scope>
</reference>
<protein>
    <submittedName>
        <fullName evidence="3">Uncharacterized protein</fullName>
    </submittedName>
</protein>
<evidence type="ECO:0000256" key="1">
    <source>
        <dbReference type="SAM" id="MobiDB-lite"/>
    </source>
</evidence>
<evidence type="ECO:0000313" key="3">
    <source>
        <dbReference type="EMBL" id="OGG99245.1"/>
    </source>
</evidence>
<dbReference type="Proteomes" id="UP000177583">
    <property type="component" value="Unassembled WGS sequence"/>
</dbReference>
<proteinExistence type="predicted"/>
<feature type="transmembrane region" description="Helical" evidence="2">
    <location>
        <begin position="16"/>
        <end position="37"/>
    </location>
</feature>
<organism evidence="3 4">
    <name type="scientific">Candidatus Lambdaproteobacteria bacterium RIFOXYD2_FULL_56_26</name>
    <dbReference type="NCBI Taxonomy" id="1817773"/>
    <lineage>
        <taxon>Bacteria</taxon>
        <taxon>Pseudomonadati</taxon>
        <taxon>Pseudomonadota</taxon>
        <taxon>Candidatus Lambdaproteobacteria</taxon>
    </lineage>
</organism>
<evidence type="ECO:0000313" key="4">
    <source>
        <dbReference type="Proteomes" id="UP000177583"/>
    </source>
</evidence>